<reference evidence="1" key="1">
    <citation type="submission" date="2023-03" db="EMBL/GenBank/DDBJ databases">
        <authorList>
            <person name="Julca I."/>
        </authorList>
    </citation>
    <scope>NUCLEOTIDE SEQUENCE</scope>
</reference>
<evidence type="ECO:0000313" key="1">
    <source>
        <dbReference type="EMBL" id="CAI9093124.1"/>
    </source>
</evidence>
<gene>
    <name evidence="1" type="ORF">OLC1_LOCUS4618</name>
</gene>
<proteinExistence type="predicted"/>
<dbReference type="SUPFAM" id="SSF51045">
    <property type="entry name" value="WW domain"/>
    <property type="match status" value="1"/>
</dbReference>
<evidence type="ECO:0000313" key="2">
    <source>
        <dbReference type="Proteomes" id="UP001161247"/>
    </source>
</evidence>
<dbReference type="PANTHER" id="PTHR14791:SF29">
    <property type="entry name" value="PROTEIN KIBRA"/>
    <property type="match status" value="1"/>
</dbReference>
<protein>
    <submittedName>
        <fullName evidence="1">OLC1v1028544C1</fullName>
    </submittedName>
</protein>
<sequence length="261" mass="28817">MGTTHSTHTTTSSSIESSFQNLSLNCGTGDIITGGGGGNYQSIITSESVGSNFGNHESSPNQSLELNSHIRMPYPWEQCLDVQTGEVYYINWKTGVKTKEDPRKMSFFRREESEEESSELDLDDVLSLDSLEIDQAMQQQLEEEEEGDSSVSSTTTINTVVEEFAASAAAGVSPAGCRPTYLHPFWEGGEVELENPGSSIINPYNNNNIDDCINQRSQEVLVLAGCKWCYLYFMVPKQVEECPKCSGQLLRFDPLDGHSIN</sequence>
<dbReference type="PANTHER" id="PTHR14791">
    <property type="entry name" value="BOMB/KIRA PROTEINS"/>
    <property type="match status" value="1"/>
</dbReference>
<dbReference type="EMBL" id="OX459119">
    <property type="protein sequence ID" value="CAI9093124.1"/>
    <property type="molecule type" value="Genomic_DNA"/>
</dbReference>
<dbReference type="InterPro" id="IPR051105">
    <property type="entry name" value="WWC/KIBRA_Hippo_Reg"/>
</dbReference>
<dbReference type="AlphaFoldDB" id="A0AAV1CBY4"/>
<name>A0AAV1CBY4_OLDCO</name>
<accession>A0AAV1CBY4</accession>
<dbReference type="Proteomes" id="UP001161247">
    <property type="component" value="Chromosome 2"/>
</dbReference>
<organism evidence="1 2">
    <name type="scientific">Oldenlandia corymbosa var. corymbosa</name>
    <dbReference type="NCBI Taxonomy" id="529605"/>
    <lineage>
        <taxon>Eukaryota</taxon>
        <taxon>Viridiplantae</taxon>
        <taxon>Streptophyta</taxon>
        <taxon>Embryophyta</taxon>
        <taxon>Tracheophyta</taxon>
        <taxon>Spermatophyta</taxon>
        <taxon>Magnoliopsida</taxon>
        <taxon>eudicotyledons</taxon>
        <taxon>Gunneridae</taxon>
        <taxon>Pentapetalae</taxon>
        <taxon>asterids</taxon>
        <taxon>lamiids</taxon>
        <taxon>Gentianales</taxon>
        <taxon>Rubiaceae</taxon>
        <taxon>Rubioideae</taxon>
        <taxon>Spermacoceae</taxon>
        <taxon>Hedyotis-Oldenlandia complex</taxon>
        <taxon>Oldenlandia</taxon>
    </lineage>
</organism>
<keyword evidence="2" id="KW-1185">Reference proteome</keyword>
<dbReference type="InterPro" id="IPR036020">
    <property type="entry name" value="WW_dom_sf"/>
</dbReference>
<dbReference type="Gene3D" id="2.20.70.10">
    <property type="match status" value="1"/>
</dbReference>